<proteinExistence type="predicted"/>
<comment type="caution">
    <text evidence="2">The sequence shown here is derived from an EMBL/GenBank/DDBJ whole genome shotgun (WGS) entry which is preliminary data.</text>
</comment>
<reference evidence="2 3" key="1">
    <citation type="submission" date="2023-04" db="EMBL/GenBank/DDBJ databases">
        <title>Genome of Basidiobolus ranarum AG-B5.</title>
        <authorList>
            <person name="Stajich J.E."/>
            <person name="Carter-House D."/>
            <person name="Gryganskyi A."/>
        </authorList>
    </citation>
    <scope>NUCLEOTIDE SEQUENCE [LARGE SCALE GENOMIC DNA]</scope>
    <source>
        <strain evidence="2 3">AG-B5</strain>
    </source>
</reference>
<name>A0ABR2WJX0_9FUNG</name>
<dbReference type="Proteomes" id="UP001479436">
    <property type="component" value="Unassembled WGS sequence"/>
</dbReference>
<dbReference type="EMBL" id="JASJQH010001227">
    <property type="protein sequence ID" value="KAK9761771.1"/>
    <property type="molecule type" value="Genomic_DNA"/>
</dbReference>
<organism evidence="2 3">
    <name type="scientific">Basidiobolus ranarum</name>
    <dbReference type="NCBI Taxonomy" id="34480"/>
    <lineage>
        <taxon>Eukaryota</taxon>
        <taxon>Fungi</taxon>
        <taxon>Fungi incertae sedis</taxon>
        <taxon>Zoopagomycota</taxon>
        <taxon>Entomophthoromycotina</taxon>
        <taxon>Basidiobolomycetes</taxon>
        <taxon>Basidiobolales</taxon>
        <taxon>Basidiobolaceae</taxon>
        <taxon>Basidiobolus</taxon>
    </lineage>
</organism>
<feature type="compositionally biased region" description="Polar residues" evidence="1">
    <location>
        <begin position="39"/>
        <end position="50"/>
    </location>
</feature>
<sequence length="115" mass="12670">MPLKNSSNVSIDHPLDFGTKSITDTYTKVEKESVDSTHSHFTPPSPTNLVTLAPATPNNFYKVETESTSDKEVEIESLETSNSNLSLLNLVEKAQKFTVTTNNLPISKAFLETPQ</sequence>
<evidence type="ECO:0000256" key="1">
    <source>
        <dbReference type="SAM" id="MobiDB-lite"/>
    </source>
</evidence>
<evidence type="ECO:0000313" key="2">
    <source>
        <dbReference type="EMBL" id="KAK9761771.1"/>
    </source>
</evidence>
<keyword evidence="3" id="KW-1185">Reference proteome</keyword>
<accession>A0ABR2WJX0</accession>
<gene>
    <name evidence="2" type="ORF">K7432_013089</name>
</gene>
<feature type="non-terminal residue" evidence="2">
    <location>
        <position position="115"/>
    </location>
</feature>
<protein>
    <submittedName>
        <fullName evidence="2">Uncharacterized protein</fullName>
    </submittedName>
</protein>
<evidence type="ECO:0000313" key="3">
    <source>
        <dbReference type="Proteomes" id="UP001479436"/>
    </source>
</evidence>
<feature type="region of interest" description="Disordered" evidence="1">
    <location>
        <begin position="30"/>
        <end position="53"/>
    </location>
</feature>